<dbReference type="InterPro" id="IPR005119">
    <property type="entry name" value="LysR_subst-bd"/>
</dbReference>
<evidence type="ECO:0000256" key="3">
    <source>
        <dbReference type="ARBA" id="ARBA00023125"/>
    </source>
</evidence>
<evidence type="ECO:0000256" key="2">
    <source>
        <dbReference type="ARBA" id="ARBA00023015"/>
    </source>
</evidence>
<keyword evidence="7" id="KW-1185">Reference proteome</keyword>
<name>A0ABT9SBX6_9BURK</name>
<proteinExistence type="inferred from homology"/>
<dbReference type="RefSeq" id="WP_307691622.1">
    <property type="nucleotide sequence ID" value="NZ_JAUSRO010000014.1"/>
</dbReference>
<dbReference type="Proteomes" id="UP001226867">
    <property type="component" value="Unassembled WGS sequence"/>
</dbReference>
<dbReference type="Pfam" id="PF00126">
    <property type="entry name" value="HTH_1"/>
    <property type="match status" value="1"/>
</dbReference>
<dbReference type="PANTHER" id="PTHR30419">
    <property type="entry name" value="HTH-TYPE TRANSCRIPTIONAL REGULATOR YBHD"/>
    <property type="match status" value="1"/>
</dbReference>
<evidence type="ECO:0000256" key="4">
    <source>
        <dbReference type="ARBA" id="ARBA00023163"/>
    </source>
</evidence>
<accession>A0ABT9SBX6</accession>
<dbReference type="InterPro" id="IPR036390">
    <property type="entry name" value="WH_DNA-bd_sf"/>
</dbReference>
<dbReference type="InterPro" id="IPR050950">
    <property type="entry name" value="HTH-type_LysR_regulators"/>
</dbReference>
<comment type="caution">
    <text evidence="6">The sequence shown here is derived from an EMBL/GenBank/DDBJ whole genome shotgun (WGS) entry which is preliminary data.</text>
</comment>
<gene>
    <name evidence="6" type="ORF">J2W36_004126</name>
</gene>
<protein>
    <submittedName>
        <fullName evidence="6">DNA-binding transcriptional LysR family regulator</fullName>
    </submittedName>
</protein>
<sequence length="302" mass="33561">MHFHWNALIYFREAAQKKSMRKAAESLDITPSAVNRQIIKLEAQMKCQLFERSAEGVSLTAAGETFYRYVQQTHHGMERMLSEIEDLRGIRRGHVTIACEEGLGKDFLPRVIASFSEQYPGVSFSIKVTDMPSITEGVAQGEYDIGLAFDPLPHPQVQRRKQVSVSIGVVMLPAHRLSMRKSLRLADLVGEPLIIPDGGYAIRQMLDRQFANESSKPLSMRVESNSFETINALVKMGMGSAVRTRVGILGELERSELVFVPLTDAGMHTDTIAICTKRRRPLPVAPSILIERLISGLSVLAG</sequence>
<evidence type="ECO:0000256" key="1">
    <source>
        <dbReference type="ARBA" id="ARBA00009437"/>
    </source>
</evidence>
<feature type="domain" description="HTH lysR-type" evidence="5">
    <location>
        <begin position="3"/>
        <end position="60"/>
    </location>
</feature>
<evidence type="ECO:0000259" key="5">
    <source>
        <dbReference type="PROSITE" id="PS50931"/>
    </source>
</evidence>
<keyword evidence="2" id="KW-0805">Transcription regulation</keyword>
<dbReference type="GO" id="GO:0003677">
    <property type="term" value="F:DNA binding"/>
    <property type="evidence" value="ECO:0007669"/>
    <property type="project" value="UniProtKB-KW"/>
</dbReference>
<evidence type="ECO:0000313" key="7">
    <source>
        <dbReference type="Proteomes" id="UP001226867"/>
    </source>
</evidence>
<keyword evidence="3 6" id="KW-0238">DNA-binding</keyword>
<evidence type="ECO:0000313" key="6">
    <source>
        <dbReference type="EMBL" id="MDP9901856.1"/>
    </source>
</evidence>
<dbReference type="SUPFAM" id="SSF53850">
    <property type="entry name" value="Periplasmic binding protein-like II"/>
    <property type="match status" value="1"/>
</dbReference>
<dbReference type="Pfam" id="PF03466">
    <property type="entry name" value="LysR_substrate"/>
    <property type="match status" value="1"/>
</dbReference>
<reference evidence="6 7" key="1">
    <citation type="submission" date="2023-07" db="EMBL/GenBank/DDBJ databases">
        <title>Sorghum-associated microbial communities from plants grown in Nebraska, USA.</title>
        <authorList>
            <person name="Schachtman D."/>
        </authorList>
    </citation>
    <scope>NUCLEOTIDE SEQUENCE [LARGE SCALE GENOMIC DNA]</scope>
    <source>
        <strain evidence="6 7">DS1607</strain>
    </source>
</reference>
<dbReference type="Gene3D" id="1.10.10.10">
    <property type="entry name" value="Winged helix-like DNA-binding domain superfamily/Winged helix DNA-binding domain"/>
    <property type="match status" value="1"/>
</dbReference>
<organism evidence="6 7">
    <name type="scientific">Variovorax ginsengisoli</name>
    <dbReference type="NCBI Taxonomy" id="363844"/>
    <lineage>
        <taxon>Bacteria</taxon>
        <taxon>Pseudomonadati</taxon>
        <taxon>Pseudomonadota</taxon>
        <taxon>Betaproteobacteria</taxon>
        <taxon>Burkholderiales</taxon>
        <taxon>Comamonadaceae</taxon>
        <taxon>Variovorax</taxon>
    </lineage>
</organism>
<dbReference type="SUPFAM" id="SSF46785">
    <property type="entry name" value="Winged helix' DNA-binding domain"/>
    <property type="match status" value="1"/>
</dbReference>
<dbReference type="InterPro" id="IPR036388">
    <property type="entry name" value="WH-like_DNA-bd_sf"/>
</dbReference>
<keyword evidence="4" id="KW-0804">Transcription</keyword>
<comment type="similarity">
    <text evidence="1">Belongs to the LysR transcriptional regulatory family.</text>
</comment>
<dbReference type="EMBL" id="JAUSRO010000014">
    <property type="protein sequence ID" value="MDP9901856.1"/>
    <property type="molecule type" value="Genomic_DNA"/>
</dbReference>
<dbReference type="InterPro" id="IPR000847">
    <property type="entry name" value="LysR_HTH_N"/>
</dbReference>
<dbReference type="Gene3D" id="3.40.190.290">
    <property type="match status" value="1"/>
</dbReference>
<dbReference type="PROSITE" id="PS50931">
    <property type="entry name" value="HTH_LYSR"/>
    <property type="match status" value="1"/>
</dbReference>